<keyword evidence="3" id="KW-0704">Schiff base</keyword>
<evidence type="ECO:0000313" key="4">
    <source>
        <dbReference type="EMBL" id="CAF32257.1"/>
    </source>
</evidence>
<dbReference type="CDD" id="cd00956">
    <property type="entry name" value="Transaldolase_FSA"/>
    <property type="match status" value="1"/>
</dbReference>
<dbReference type="EMBL" id="AJ628768">
    <property type="protein sequence ID" value="CAF32257.1"/>
    <property type="molecule type" value="Genomic_DNA"/>
</dbReference>
<dbReference type="SUPFAM" id="SSF51569">
    <property type="entry name" value="Aldolase"/>
    <property type="match status" value="1"/>
</dbReference>
<dbReference type="GO" id="GO:0016832">
    <property type="term" value="F:aldehyde-lyase activity"/>
    <property type="evidence" value="ECO:0007669"/>
    <property type="project" value="InterPro"/>
</dbReference>
<dbReference type="InterPro" id="IPR018225">
    <property type="entry name" value="Transaldolase_AS"/>
</dbReference>
<name>Q6H955_BPSYR</name>
<dbReference type="InterPro" id="IPR013785">
    <property type="entry name" value="Aldolase_TIM"/>
</dbReference>
<accession>Q6H955</accession>
<protein>
    <submittedName>
        <fullName evidence="4">Putative transaldolase</fullName>
    </submittedName>
</protein>
<dbReference type="PROSITE" id="PS00958">
    <property type="entry name" value="TRANSALDOLASE_2"/>
    <property type="match status" value="1"/>
</dbReference>
<dbReference type="PANTHER" id="PTHR10683:SF40">
    <property type="entry name" value="FRUCTOSE-6-PHOSPHATE ALDOLASE 1-RELATED"/>
    <property type="match status" value="1"/>
</dbReference>
<gene>
    <name evidence="4" type="primary">tal</name>
</gene>
<dbReference type="Gene3D" id="3.20.20.70">
    <property type="entry name" value="Aldolase class I"/>
    <property type="match status" value="1"/>
</dbReference>
<organismHost>
    <name type="scientific">Synechococcus</name>
    <dbReference type="NCBI Taxonomy" id="1129"/>
</organismHost>
<keyword evidence="2" id="KW-0963">Cytoplasm</keyword>
<dbReference type="PANTHER" id="PTHR10683">
    <property type="entry name" value="TRANSALDOLASE"/>
    <property type="match status" value="1"/>
</dbReference>
<dbReference type="InterPro" id="IPR001585">
    <property type="entry name" value="TAL/FSA"/>
</dbReference>
<evidence type="ECO:0000256" key="3">
    <source>
        <dbReference type="ARBA" id="ARBA00023270"/>
    </source>
</evidence>
<proteinExistence type="predicted"/>
<organism evidence="4">
    <name type="scientific">Synechococcus phage S-RSM2</name>
    <dbReference type="NCBI Taxonomy" id="264653"/>
    <lineage>
        <taxon>Viruses</taxon>
        <taxon>Duplodnaviria</taxon>
        <taxon>Heunggongvirae</taxon>
        <taxon>Uroviricota</taxon>
        <taxon>Caudoviricetes</taxon>
    </lineage>
</organism>
<dbReference type="Pfam" id="PF00923">
    <property type="entry name" value="TAL_FSA"/>
    <property type="match status" value="1"/>
</dbReference>
<dbReference type="InterPro" id="IPR033919">
    <property type="entry name" value="TSA/FSA_arc/bac"/>
</dbReference>
<sequence>MIYKGRINRPFLMKIFLDTADTNVIKEYFETGLVDGVTTNPTLIMKSGRNPEEVYQEIKDIGVEDISMEVMGTAAEMYHEGRRLHLKFGDVATIKVPCTRDGLSVCKQLSDEGIKVNVTLIFCAAQAVLAAKAGATYVSPFVGRLDDQSVAGLEVVRSISELYRIHGIRTQVLSASIRSVQRAIRSWYNGAEICTMPPKVFDQMYDHILTDKGMEIFENDWKGVQK</sequence>
<evidence type="ECO:0000256" key="2">
    <source>
        <dbReference type="ARBA" id="ARBA00022490"/>
    </source>
</evidence>
<dbReference type="GO" id="GO:0005975">
    <property type="term" value="P:carbohydrate metabolic process"/>
    <property type="evidence" value="ECO:0007669"/>
    <property type="project" value="InterPro"/>
</dbReference>
<dbReference type="FunFam" id="3.20.20.70:FF:000018">
    <property type="entry name" value="Probable transaldolase"/>
    <property type="match status" value="1"/>
</dbReference>
<comment type="subcellular location">
    <subcellularLocation>
        <location evidence="1">Cytoplasm</location>
    </subcellularLocation>
</comment>
<evidence type="ECO:0000256" key="1">
    <source>
        <dbReference type="ARBA" id="ARBA00004496"/>
    </source>
</evidence>
<reference evidence="4" key="1">
    <citation type="journal article" date="2004" name="Proc. Natl. Acad. Sci. U.S.A.">
        <title>Genetic organization of the psbAD region in phages infecting marine Synechococcus strains.</title>
        <authorList>
            <person name="Millard A."/>
            <person name="Clokie M.R."/>
            <person name="Shub D.A."/>
            <person name="Mann N.H."/>
        </authorList>
    </citation>
    <scope>NUCLEOTIDE SEQUENCE</scope>
</reference>
<dbReference type="PROSITE" id="PS01054">
    <property type="entry name" value="TRANSALDOLASE_1"/>
    <property type="match status" value="1"/>
</dbReference>